<accession>A0ABP6ZQG1</accession>
<organism evidence="1 2">
    <name type="scientific">Nonomuraea rosea</name>
    <dbReference type="NCBI Taxonomy" id="638574"/>
    <lineage>
        <taxon>Bacteria</taxon>
        <taxon>Bacillati</taxon>
        <taxon>Actinomycetota</taxon>
        <taxon>Actinomycetes</taxon>
        <taxon>Streptosporangiales</taxon>
        <taxon>Streptosporangiaceae</taxon>
        <taxon>Nonomuraea</taxon>
    </lineage>
</organism>
<comment type="caution">
    <text evidence="1">The sequence shown here is derived from an EMBL/GenBank/DDBJ whole genome shotgun (WGS) entry which is preliminary data.</text>
</comment>
<gene>
    <name evidence="1" type="ORF">GCM10022419_121860</name>
</gene>
<evidence type="ECO:0000313" key="1">
    <source>
        <dbReference type="EMBL" id="GAA3616211.1"/>
    </source>
</evidence>
<name>A0ABP6ZQG1_9ACTN</name>
<protein>
    <submittedName>
        <fullName evidence="1">Uncharacterized protein</fullName>
    </submittedName>
</protein>
<dbReference type="EMBL" id="BAABDQ010000054">
    <property type="protein sequence ID" value="GAA3616211.1"/>
    <property type="molecule type" value="Genomic_DNA"/>
</dbReference>
<dbReference type="Proteomes" id="UP001500630">
    <property type="component" value="Unassembled WGS sequence"/>
</dbReference>
<evidence type="ECO:0000313" key="2">
    <source>
        <dbReference type="Proteomes" id="UP001500630"/>
    </source>
</evidence>
<proteinExistence type="predicted"/>
<sequence length="125" mass="13293">MIGEQSRQIEGRVRAQCGQAMLLAGVGRRRVELVGQVAGAGGVQDAADGLGLELPSLRRAATLLIVYRDRVVSRDRPRGAMRALADPGLSEGPLVRRIRSFRSPLGRLERCAGAGSGSSDQQSSR</sequence>
<keyword evidence="2" id="KW-1185">Reference proteome</keyword>
<reference evidence="2" key="1">
    <citation type="journal article" date="2019" name="Int. J. Syst. Evol. Microbiol.">
        <title>The Global Catalogue of Microorganisms (GCM) 10K type strain sequencing project: providing services to taxonomists for standard genome sequencing and annotation.</title>
        <authorList>
            <consortium name="The Broad Institute Genomics Platform"/>
            <consortium name="The Broad Institute Genome Sequencing Center for Infectious Disease"/>
            <person name="Wu L."/>
            <person name="Ma J."/>
        </authorList>
    </citation>
    <scope>NUCLEOTIDE SEQUENCE [LARGE SCALE GENOMIC DNA]</scope>
    <source>
        <strain evidence="2">JCM 17326</strain>
    </source>
</reference>